<protein>
    <submittedName>
        <fullName evidence="2">Zinc dependent phospholipase C family protein</fullName>
    </submittedName>
</protein>
<dbReference type="InterPro" id="IPR029002">
    <property type="entry name" value="PLPC/GPLD1"/>
</dbReference>
<sequence length="296" mass="34659">MLFAEDLCHTIKREDLLTTSSRFLYLGAQGPDPFFYYNFWPKISDQGVNDIGLKLHQEKCGDFLLDIIEYGQLLKNHSQTYILGFVSHHILDRATHPYIHYKSGYEGNKHQALEVAIDTIMLEKHRNLYTWKTRVHKEICLTKRERAAISSWLSPCIENHFSVQQLPHGFVEKSFRDMKWAQLILFDPYHWKNKLLGSMVSSFSHQPLDKNIDYLNTKQREWKHSATNVPSNLSFEKLYNDALQEASSLFEMILEYWNPYGTVNLKQVSTLLDHISYDTGLPLSRNLDNLYSEPII</sequence>
<dbReference type="EMBL" id="JBHSZV010000032">
    <property type="protein sequence ID" value="MFC7062662.1"/>
    <property type="molecule type" value="Genomic_DNA"/>
</dbReference>
<reference evidence="3" key="1">
    <citation type="journal article" date="2019" name="Int. J. Syst. Evol. Microbiol.">
        <title>The Global Catalogue of Microorganisms (GCM) 10K type strain sequencing project: providing services to taxonomists for standard genome sequencing and annotation.</title>
        <authorList>
            <consortium name="The Broad Institute Genomics Platform"/>
            <consortium name="The Broad Institute Genome Sequencing Center for Infectious Disease"/>
            <person name="Wu L."/>
            <person name="Ma J."/>
        </authorList>
    </citation>
    <scope>NUCLEOTIDE SEQUENCE [LARGE SCALE GENOMIC DNA]</scope>
    <source>
        <strain evidence="3">CGMCC 4.1621</strain>
    </source>
</reference>
<name>A0ABW2EN52_9BACI</name>
<evidence type="ECO:0000259" key="1">
    <source>
        <dbReference type="Pfam" id="PF00882"/>
    </source>
</evidence>
<evidence type="ECO:0000313" key="3">
    <source>
        <dbReference type="Proteomes" id="UP001596410"/>
    </source>
</evidence>
<gene>
    <name evidence="2" type="ORF">ACFQIC_12440</name>
</gene>
<keyword evidence="3" id="KW-1185">Reference proteome</keyword>
<dbReference type="Pfam" id="PF00882">
    <property type="entry name" value="Zn_dep_PLPC"/>
    <property type="match status" value="1"/>
</dbReference>
<organism evidence="2 3">
    <name type="scientific">Halobacillus seohaensis</name>
    <dbReference type="NCBI Taxonomy" id="447421"/>
    <lineage>
        <taxon>Bacteria</taxon>
        <taxon>Bacillati</taxon>
        <taxon>Bacillota</taxon>
        <taxon>Bacilli</taxon>
        <taxon>Bacillales</taxon>
        <taxon>Bacillaceae</taxon>
        <taxon>Halobacillus</taxon>
    </lineage>
</organism>
<dbReference type="Proteomes" id="UP001596410">
    <property type="component" value="Unassembled WGS sequence"/>
</dbReference>
<comment type="caution">
    <text evidence="2">The sequence shown here is derived from an EMBL/GenBank/DDBJ whole genome shotgun (WGS) entry which is preliminary data.</text>
</comment>
<accession>A0ABW2EN52</accession>
<evidence type="ECO:0000313" key="2">
    <source>
        <dbReference type="EMBL" id="MFC7062662.1"/>
    </source>
</evidence>
<proteinExistence type="predicted"/>
<feature type="domain" description="Phospholipase C/D" evidence="1">
    <location>
        <begin position="16"/>
        <end position="153"/>
    </location>
</feature>